<reference evidence="1 2" key="1">
    <citation type="journal article" date="2015" name="Parasit. Vectors">
        <title>Draft genome of the scabies mite.</title>
        <authorList>
            <person name="Rider S.D.Jr."/>
            <person name="Morgan M.S."/>
            <person name="Arlian L.G."/>
        </authorList>
    </citation>
    <scope>NUCLEOTIDE SEQUENCE [LARGE SCALE GENOMIC DNA]</scope>
    <source>
        <strain evidence="1">Arlian Lab</strain>
    </source>
</reference>
<evidence type="ECO:0000313" key="1">
    <source>
        <dbReference type="EMBL" id="KPM07783.1"/>
    </source>
</evidence>
<proteinExistence type="predicted"/>
<dbReference type="Proteomes" id="UP000616769">
    <property type="component" value="Unassembled WGS sequence"/>
</dbReference>
<dbReference type="VEuPathDB" id="VectorBase:SSCA001444"/>
<protein>
    <submittedName>
        <fullName evidence="1">Uncharacterized protein</fullName>
    </submittedName>
</protein>
<accession>A0A132AA38</accession>
<organism evidence="1 2">
    <name type="scientific">Sarcoptes scabiei</name>
    <name type="common">Itch mite</name>
    <name type="synonym">Acarus scabiei</name>
    <dbReference type="NCBI Taxonomy" id="52283"/>
    <lineage>
        <taxon>Eukaryota</taxon>
        <taxon>Metazoa</taxon>
        <taxon>Ecdysozoa</taxon>
        <taxon>Arthropoda</taxon>
        <taxon>Chelicerata</taxon>
        <taxon>Arachnida</taxon>
        <taxon>Acari</taxon>
        <taxon>Acariformes</taxon>
        <taxon>Sarcoptiformes</taxon>
        <taxon>Astigmata</taxon>
        <taxon>Psoroptidia</taxon>
        <taxon>Sarcoptoidea</taxon>
        <taxon>Sarcoptidae</taxon>
        <taxon>Sarcoptinae</taxon>
        <taxon>Sarcoptes</taxon>
    </lineage>
</organism>
<dbReference type="EMBL" id="JXLN01011877">
    <property type="protein sequence ID" value="KPM07783.1"/>
    <property type="molecule type" value="Genomic_DNA"/>
</dbReference>
<name>A0A132AA38_SARSC</name>
<sequence length="91" mass="10009">MIDLLPEIAKPENPTASVRQTIANVVLSVLPTRIKKNASKPNPPQLKIFRTFVVVNWPDVRRKSAKCPPNGTTNVIQRCGSAPNRPDLIIG</sequence>
<gene>
    <name evidence="1" type="ORF">QR98_0062850</name>
</gene>
<dbReference type="AlphaFoldDB" id="A0A132AA38"/>
<comment type="caution">
    <text evidence="1">The sequence shown here is derived from an EMBL/GenBank/DDBJ whole genome shotgun (WGS) entry which is preliminary data.</text>
</comment>
<evidence type="ECO:0000313" key="2">
    <source>
        <dbReference type="Proteomes" id="UP000616769"/>
    </source>
</evidence>